<protein>
    <submittedName>
        <fullName evidence="2">Uncharacterized protein</fullName>
    </submittedName>
</protein>
<dbReference type="KEGG" id="egt:105964794"/>
<evidence type="ECO:0000313" key="2">
    <source>
        <dbReference type="EMBL" id="EYU31312.1"/>
    </source>
</evidence>
<feature type="compositionally biased region" description="Gly residues" evidence="1">
    <location>
        <begin position="1"/>
        <end position="18"/>
    </location>
</feature>
<gene>
    <name evidence="2" type="ORF">MIMGU_mgv1a009269mg</name>
</gene>
<dbReference type="PANTHER" id="PTHR33625:SF3">
    <property type="entry name" value="OS04G0550700 PROTEIN"/>
    <property type="match status" value="1"/>
</dbReference>
<feature type="compositionally biased region" description="Polar residues" evidence="1">
    <location>
        <begin position="61"/>
        <end position="70"/>
    </location>
</feature>
<feature type="compositionally biased region" description="Low complexity" evidence="1">
    <location>
        <begin position="71"/>
        <end position="89"/>
    </location>
</feature>
<dbReference type="AlphaFoldDB" id="A0A022QRF4"/>
<proteinExistence type="predicted"/>
<dbReference type="PANTHER" id="PTHR33625">
    <property type="entry name" value="OS08G0179900 PROTEIN"/>
    <property type="match status" value="1"/>
</dbReference>
<feature type="compositionally biased region" description="Low complexity" evidence="1">
    <location>
        <begin position="19"/>
        <end position="30"/>
    </location>
</feature>
<dbReference type="EMBL" id="KI630984">
    <property type="protein sequence ID" value="EYU31312.1"/>
    <property type="molecule type" value="Genomic_DNA"/>
</dbReference>
<sequence length="347" mass="37224">MRRSFGGSGRGMGGGSGGMMRTVQRAVRAGVVGGAPPEPFSPSTTTTNIAAANGSRKSRKGNNLNNKQPTSPNNAALSHSSSSSGNGRSAFSSLINLPASATSGAAAPTTWPGDSSSEWECVEDEERARVFYDDFVFGTAPSTDEVHHAVSALQQVISPSSYRRFPNTNLAENIGRDEVVGNGIGFERLNSSPECEMDWIEPLANDYNSNNRAVFDAFHLLNTETSVQRMVVSLSSDKALWDAVMNNEAVKDLRRSLHQDDNVVVGESSGEGSGGSNPVKDLLSWIVANAKSKMMQLIDTMAKFLSQYFELQNEEKKGDPLDEKLKTSLLLSIIVLFVVVVTRAQGA</sequence>
<accession>A0A022QRF4</accession>
<dbReference type="OMA" id="MWVIENT"/>
<reference evidence="2 3" key="1">
    <citation type="journal article" date="2013" name="Proc. Natl. Acad. Sci. U.S.A.">
        <title>Fine-scale variation in meiotic recombination in Mimulus inferred from population shotgun sequencing.</title>
        <authorList>
            <person name="Hellsten U."/>
            <person name="Wright K.M."/>
            <person name="Jenkins J."/>
            <person name="Shu S."/>
            <person name="Yuan Y."/>
            <person name="Wessler S.R."/>
            <person name="Schmutz J."/>
            <person name="Willis J.H."/>
            <person name="Rokhsar D.S."/>
        </authorList>
    </citation>
    <scope>NUCLEOTIDE SEQUENCE [LARGE SCALE GENOMIC DNA]</scope>
    <source>
        <strain evidence="3">cv. DUN x IM62</strain>
    </source>
</reference>
<keyword evidence="3" id="KW-1185">Reference proteome</keyword>
<organism evidence="2 3">
    <name type="scientific">Erythranthe guttata</name>
    <name type="common">Yellow monkey flower</name>
    <name type="synonym">Mimulus guttatus</name>
    <dbReference type="NCBI Taxonomy" id="4155"/>
    <lineage>
        <taxon>Eukaryota</taxon>
        <taxon>Viridiplantae</taxon>
        <taxon>Streptophyta</taxon>
        <taxon>Embryophyta</taxon>
        <taxon>Tracheophyta</taxon>
        <taxon>Spermatophyta</taxon>
        <taxon>Magnoliopsida</taxon>
        <taxon>eudicotyledons</taxon>
        <taxon>Gunneridae</taxon>
        <taxon>Pentapetalae</taxon>
        <taxon>asterids</taxon>
        <taxon>lamiids</taxon>
        <taxon>Lamiales</taxon>
        <taxon>Phrymaceae</taxon>
        <taxon>Erythranthe</taxon>
    </lineage>
</organism>
<dbReference type="Proteomes" id="UP000030748">
    <property type="component" value="Unassembled WGS sequence"/>
</dbReference>
<name>A0A022QRF4_ERYGU</name>
<feature type="region of interest" description="Disordered" evidence="1">
    <location>
        <begin position="1"/>
        <end position="89"/>
    </location>
</feature>
<evidence type="ECO:0000313" key="3">
    <source>
        <dbReference type="Proteomes" id="UP000030748"/>
    </source>
</evidence>
<dbReference type="PhylomeDB" id="A0A022QRF4"/>
<dbReference type="STRING" id="4155.A0A022QRF4"/>
<evidence type="ECO:0000256" key="1">
    <source>
        <dbReference type="SAM" id="MobiDB-lite"/>
    </source>
</evidence>
<dbReference type="OrthoDB" id="737041at2759"/>
<dbReference type="eggNOG" id="ENOG502QVYD">
    <property type="taxonomic scope" value="Eukaryota"/>
</dbReference>